<gene>
    <name evidence="2" type="ORF">C7387_0099</name>
</gene>
<organism evidence="2 3">
    <name type="scientific">Yokenella regensburgei</name>
    <dbReference type="NCBI Taxonomy" id="158877"/>
    <lineage>
        <taxon>Bacteria</taxon>
        <taxon>Pseudomonadati</taxon>
        <taxon>Pseudomonadota</taxon>
        <taxon>Gammaproteobacteria</taxon>
        <taxon>Enterobacterales</taxon>
        <taxon>Enterobacteriaceae</taxon>
        <taxon>Yokenella</taxon>
    </lineage>
</organism>
<feature type="domain" description="Tlde1" evidence="1">
    <location>
        <begin position="28"/>
        <end position="155"/>
    </location>
</feature>
<dbReference type="EMBL" id="RBIZ01000003">
    <property type="protein sequence ID" value="RKR63447.1"/>
    <property type="molecule type" value="Genomic_DNA"/>
</dbReference>
<comment type="caution">
    <text evidence="2">The sequence shown here is derived from an EMBL/GenBank/DDBJ whole genome shotgun (WGS) entry which is preliminary data.</text>
</comment>
<reference evidence="2 3" key="1">
    <citation type="submission" date="2018-10" db="EMBL/GenBank/DDBJ databases">
        <title>Genomic Encyclopedia of Type Strains, Phase IV (KMG-IV): sequencing the most valuable type-strain genomes for metagenomic binning, comparative biology and taxonomic classification.</title>
        <authorList>
            <person name="Goeker M."/>
        </authorList>
    </citation>
    <scope>NUCLEOTIDE SEQUENCE [LARGE SCALE GENOMIC DNA]</scope>
    <source>
        <strain evidence="2 3">DSM 5079</strain>
    </source>
</reference>
<sequence length="182" mass="20575">MINCRVDFNHLYDESRVARLDVSGVGSFPVFSGLGDLANKPECSYMTNATVPPGSYWIVERPSGGMFSHSQTWFKHAFTGNNYYDWFALYRKDGVVDDYMTFDVDGSHHYQRGHFRLHPPRPDGSGISEGCITFFLSRDFYVVRSALLKAHRHRILQGDKLWTYGDITVIGNGSGSCNVTSE</sequence>
<evidence type="ECO:0000313" key="3">
    <source>
        <dbReference type="Proteomes" id="UP000267341"/>
    </source>
</evidence>
<dbReference type="GeneID" id="66902188"/>
<dbReference type="InterPro" id="IPR021225">
    <property type="entry name" value="Tlde1_dom"/>
</dbReference>
<evidence type="ECO:0000259" key="1">
    <source>
        <dbReference type="Pfam" id="PF10908"/>
    </source>
</evidence>
<dbReference type="Proteomes" id="UP000267341">
    <property type="component" value="Unassembled WGS sequence"/>
</dbReference>
<evidence type="ECO:0000313" key="2">
    <source>
        <dbReference type="EMBL" id="RKR63447.1"/>
    </source>
</evidence>
<proteinExistence type="predicted"/>
<accession>A0ABX9RY28</accession>
<dbReference type="RefSeq" id="WP_120815825.1">
    <property type="nucleotide sequence ID" value="NZ_RBIZ01000003.1"/>
</dbReference>
<protein>
    <submittedName>
        <fullName evidence="2">Uncharacterized protein DUF2778</fullName>
    </submittedName>
</protein>
<name>A0ABX9RY28_9ENTR</name>
<keyword evidence="3" id="KW-1185">Reference proteome</keyword>
<dbReference type="Pfam" id="PF10908">
    <property type="entry name" value="Tlde1_dom"/>
    <property type="match status" value="1"/>
</dbReference>